<gene>
    <name evidence="1" type="ORF">AAW31_04935</name>
    <name evidence="2" type="ORF">BCL69_103843</name>
</gene>
<reference evidence="3" key="1">
    <citation type="submission" date="2015-05" db="EMBL/GenBank/DDBJ databases">
        <title>Draft genome of Nitrosomonas communis strain Nm2.</title>
        <authorList>
            <person name="Kozlowski J.A."/>
            <person name="Kits K.D."/>
            <person name="Stein L.Y."/>
        </authorList>
    </citation>
    <scope>NUCLEOTIDE SEQUENCE [LARGE SCALE GENOMIC DNA]</scope>
    <source>
        <strain evidence="3">Nm2</strain>
    </source>
</reference>
<protein>
    <submittedName>
        <fullName evidence="2">Phage virion morphogenesis protein</fullName>
    </submittedName>
</protein>
<dbReference type="InterPro" id="IPR006522">
    <property type="entry name" value="Phage_virion_morphogenesis"/>
</dbReference>
<dbReference type="NCBIfam" id="TIGR01635">
    <property type="entry name" value="tail_comp_S"/>
    <property type="match status" value="1"/>
</dbReference>
<evidence type="ECO:0000313" key="4">
    <source>
        <dbReference type="Proteomes" id="UP000324176"/>
    </source>
</evidence>
<dbReference type="EMBL" id="CP011451">
    <property type="protein sequence ID" value="AKH37295.1"/>
    <property type="molecule type" value="Genomic_DNA"/>
</dbReference>
<keyword evidence="3" id="KW-1185">Reference proteome</keyword>
<evidence type="ECO:0000313" key="2">
    <source>
        <dbReference type="EMBL" id="TYP84733.1"/>
    </source>
</evidence>
<evidence type="ECO:0000313" key="1">
    <source>
        <dbReference type="EMBL" id="AKH37295.1"/>
    </source>
</evidence>
<name>A0A0F7KAK8_9PROT</name>
<reference evidence="1 3" key="2">
    <citation type="journal article" date="2016" name="Genome Announc.">
        <title>Genome Sequence of Nitrosomonas communis Strain Nm2, a Mesophilic Ammonia-Oxidizing Bacterium Isolated from Mediterranean Soil.</title>
        <authorList>
            <person name="Kozlowski J.A."/>
            <person name="Kits K.D."/>
            <person name="Stein L.Y."/>
        </authorList>
    </citation>
    <scope>NUCLEOTIDE SEQUENCE [LARGE SCALE GENOMIC DNA]</scope>
    <source>
        <strain evidence="1 3">Nm2</strain>
    </source>
</reference>
<dbReference type="KEGG" id="nco:AAW31_04935"/>
<dbReference type="RefSeq" id="WP_046849384.1">
    <property type="nucleotide sequence ID" value="NZ_CP011451.1"/>
</dbReference>
<dbReference type="Proteomes" id="UP000034156">
    <property type="component" value="Chromosome"/>
</dbReference>
<dbReference type="AlphaFoldDB" id="A0A0F7KAK8"/>
<organism evidence="1 3">
    <name type="scientific">Nitrosomonas communis</name>
    <dbReference type="NCBI Taxonomy" id="44574"/>
    <lineage>
        <taxon>Bacteria</taxon>
        <taxon>Pseudomonadati</taxon>
        <taxon>Pseudomonadota</taxon>
        <taxon>Betaproteobacteria</taxon>
        <taxon>Nitrosomonadales</taxon>
        <taxon>Nitrosomonadaceae</taxon>
        <taxon>Nitrosomonas</taxon>
    </lineage>
</organism>
<dbReference type="Pfam" id="PF05069">
    <property type="entry name" value="Phage_tail_S"/>
    <property type="match status" value="1"/>
</dbReference>
<evidence type="ECO:0000313" key="3">
    <source>
        <dbReference type="Proteomes" id="UP000034156"/>
    </source>
</evidence>
<dbReference type="Proteomes" id="UP000324176">
    <property type="component" value="Unassembled WGS sequence"/>
</dbReference>
<proteinExistence type="predicted"/>
<dbReference type="PATRIC" id="fig|44574.3.peg.1194"/>
<sequence>MTTQSFEVDYEDARIRASLQRLMALGRDQSRVMKDIANKLEQSTRQRFISQTSPDGIRWKPSLRAKLTGKRTLILDRHLLDSVAHDSGRNFAQVSVNRVYAAIHQFGGVIKAKNGKGLRFRLANGDFVIHKSVTIPARPYMGISTQDENWILKRIERAINEAANAR</sequence>
<reference evidence="2 4" key="3">
    <citation type="submission" date="2019-07" db="EMBL/GenBank/DDBJ databases">
        <title>Active sludge and wastewater microbial communities from Klosterneuburg, Austria.</title>
        <authorList>
            <person name="Wagner M."/>
        </authorList>
    </citation>
    <scope>NUCLEOTIDE SEQUENCE [LARGE SCALE GENOMIC DNA]</scope>
    <source>
        <strain evidence="2 4">Nm2</strain>
    </source>
</reference>
<accession>A0A0F7KAK8</accession>
<dbReference type="OrthoDB" id="2081253at2"/>
<dbReference type="EMBL" id="VNHT01000038">
    <property type="protein sequence ID" value="TYP84733.1"/>
    <property type="molecule type" value="Genomic_DNA"/>
</dbReference>